<evidence type="ECO:0000313" key="1">
    <source>
        <dbReference type="EMBL" id="MEP0820651.1"/>
    </source>
</evidence>
<protein>
    <submittedName>
        <fullName evidence="1">Uncharacterized protein</fullName>
    </submittedName>
</protein>
<dbReference type="Proteomes" id="UP001464891">
    <property type="component" value="Unassembled WGS sequence"/>
</dbReference>
<proteinExistence type="predicted"/>
<dbReference type="RefSeq" id="WP_242017162.1">
    <property type="nucleotide sequence ID" value="NZ_JAMPKM010000038.1"/>
</dbReference>
<dbReference type="EMBL" id="JAMPKM010000038">
    <property type="protein sequence ID" value="MEP0820651.1"/>
    <property type="molecule type" value="Genomic_DNA"/>
</dbReference>
<keyword evidence="2" id="KW-1185">Reference proteome</keyword>
<organism evidence="1 2">
    <name type="scientific">Trichocoleus desertorum GB2-A4</name>
    <dbReference type="NCBI Taxonomy" id="2933944"/>
    <lineage>
        <taxon>Bacteria</taxon>
        <taxon>Bacillati</taxon>
        <taxon>Cyanobacteriota</taxon>
        <taxon>Cyanophyceae</taxon>
        <taxon>Leptolyngbyales</taxon>
        <taxon>Trichocoleusaceae</taxon>
        <taxon>Trichocoleus</taxon>
    </lineage>
</organism>
<comment type="caution">
    <text evidence="1">The sequence shown here is derived from an EMBL/GenBank/DDBJ whole genome shotgun (WGS) entry which is preliminary data.</text>
</comment>
<reference evidence="1 2" key="1">
    <citation type="submission" date="2022-04" db="EMBL/GenBank/DDBJ databases">
        <title>Positive selection, recombination, and allopatry shape intraspecific diversity of widespread and dominant cyanobacteria.</title>
        <authorList>
            <person name="Wei J."/>
            <person name="Shu W."/>
            <person name="Hu C."/>
        </authorList>
    </citation>
    <scope>NUCLEOTIDE SEQUENCE [LARGE SCALE GENOMIC DNA]</scope>
    <source>
        <strain evidence="1 2">GB2-A4</strain>
    </source>
</reference>
<accession>A0ABV0JFU9</accession>
<name>A0ABV0JFU9_9CYAN</name>
<evidence type="ECO:0000313" key="2">
    <source>
        <dbReference type="Proteomes" id="UP001464891"/>
    </source>
</evidence>
<sequence length="108" mass="12328">MPQDLKAQLKTFVPPPEPTRIESLETLSPTLTRTLVEYNYRDREQHSTQVEFPLSIRETEAVAGRDLQTVLQLIDLGKVFIRDKTFFPPSATLTAIAEVLEEGDYYSD</sequence>
<gene>
    <name evidence="1" type="ORF">NC998_26535</name>
</gene>